<dbReference type="PANTHER" id="PTHR20881">
    <property type="entry name" value="3-METHYL-2-OXOBUTANOATE HYDROXYMETHYLTRANSFERASE"/>
    <property type="match status" value="1"/>
</dbReference>
<comment type="subunit">
    <text evidence="2">Homodecamer; pentamer of dimers.</text>
</comment>
<evidence type="ECO:0000256" key="5">
    <source>
        <dbReference type="ARBA" id="ARBA00022679"/>
    </source>
</evidence>
<dbReference type="GO" id="GO:0032259">
    <property type="term" value="P:methylation"/>
    <property type="evidence" value="ECO:0007669"/>
    <property type="project" value="UniProtKB-KW"/>
</dbReference>
<dbReference type="Gene3D" id="3.20.20.60">
    <property type="entry name" value="Phosphoenolpyruvate-binding domains"/>
    <property type="match status" value="1"/>
</dbReference>
<gene>
    <name evidence="7" type="ORF">US42_C0020G0001</name>
</gene>
<accession>A0A0G0IRR2</accession>
<dbReference type="GO" id="GO:0005737">
    <property type="term" value="C:cytoplasm"/>
    <property type="evidence" value="ECO:0007669"/>
    <property type="project" value="TreeGrafter"/>
</dbReference>
<dbReference type="InterPro" id="IPR003700">
    <property type="entry name" value="Pantoate_hydroxy_MeTrfase"/>
</dbReference>
<dbReference type="Pfam" id="PF02548">
    <property type="entry name" value="Pantoate_transf"/>
    <property type="match status" value="1"/>
</dbReference>
<evidence type="ECO:0000256" key="2">
    <source>
        <dbReference type="ARBA" id="ARBA00011424"/>
    </source>
</evidence>
<evidence type="ECO:0000313" key="8">
    <source>
        <dbReference type="Proteomes" id="UP000034849"/>
    </source>
</evidence>
<feature type="non-terminal residue" evidence="7">
    <location>
        <position position="1"/>
    </location>
</feature>
<dbReference type="STRING" id="1619046.US42_C0020G0001"/>
<keyword evidence="4" id="KW-0566">Pantothenate biosynthesis</keyword>
<evidence type="ECO:0000256" key="3">
    <source>
        <dbReference type="ARBA" id="ARBA00012618"/>
    </source>
</evidence>
<dbReference type="AlphaFoldDB" id="A0A0G0IRR2"/>
<keyword evidence="5 7" id="KW-0808">Transferase</keyword>
<evidence type="ECO:0000256" key="4">
    <source>
        <dbReference type="ARBA" id="ARBA00022655"/>
    </source>
</evidence>
<dbReference type="CDD" id="cd06557">
    <property type="entry name" value="KPHMT-like"/>
    <property type="match status" value="1"/>
</dbReference>
<dbReference type="SUPFAM" id="SSF51621">
    <property type="entry name" value="Phosphoenolpyruvate/pyruvate domain"/>
    <property type="match status" value="1"/>
</dbReference>
<dbReference type="PATRIC" id="fig|1619046.3.peg.1013"/>
<keyword evidence="7" id="KW-0489">Methyltransferase</keyword>
<comment type="similarity">
    <text evidence="1">Belongs to the PanB family.</text>
</comment>
<dbReference type="PANTHER" id="PTHR20881:SF0">
    <property type="entry name" value="3-METHYL-2-OXOBUTANOATE HYDROXYMETHYLTRANSFERASE"/>
    <property type="match status" value="1"/>
</dbReference>
<dbReference type="GO" id="GO:0000287">
    <property type="term" value="F:magnesium ion binding"/>
    <property type="evidence" value="ECO:0007669"/>
    <property type="project" value="TreeGrafter"/>
</dbReference>
<sequence>INASRFIKEAGAEGVKLEGGAGIRDTVAKIVDSNIPVMGHIGLMPQSIHKIGGYKVQGKNKKEARIILNDAKAIEEAGAFSIVLEGIPIGLAKRITSEVKIPTIGIGAGPYCDGQVLVIHDLLGFDDQFQPKFLKRYANLKNTIVQAAKDFKQEVKTGKFPTEEHGFK</sequence>
<proteinExistence type="inferred from homology"/>
<evidence type="ECO:0000256" key="6">
    <source>
        <dbReference type="NCBIfam" id="TIGR00222"/>
    </source>
</evidence>
<dbReference type="GO" id="GO:0003864">
    <property type="term" value="F:3-methyl-2-oxobutanoate hydroxymethyltransferase activity"/>
    <property type="evidence" value="ECO:0007669"/>
    <property type="project" value="UniProtKB-UniRule"/>
</dbReference>
<evidence type="ECO:0000256" key="1">
    <source>
        <dbReference type="ARBA" id="ARBA00008676"/>
    </source>
</evidence>
<dbReference type="EC" id="2.1.2.11" evidence="3 6"/>
<dbReference type="Proteomes" id="UP000034849">
    <property type="component" value="Unassembled WGS sequence"/>
</dbReference>
<dbReference type="GO" id="GO:0015940">
    <property type="term" value="P:pantothenate biosynthetic process"/>
    <property type="evidence" value="ECO:0007669"/>
    <property type="project" value="UniProtKB-UniRule"/>
</dbReference>
<dbReference type="InterPro" id="IPR015813">
    <property type="entry name" value="Pyrv/PenolPyrv_kinase-like_dom"/>
</dbReference>
<reference evidence="7 8" key="1">
    <citation type="journal article" date="2015" name="Nature">
        <title>rRNA introns, odd ribosomes, and small enigmatic genomes across a large radiation of phyla.</title>
        <authorList>
            <person name="Brown C.T."/>
            <person name="Hug L.A."/>
            <person name="Thomas B.C."/>
            <person name="Sharon I."/>
            <person name="Castelle C.J."/>
            <person name="Singh A."/>
            <person name="Wilkins M.J."/>
            <person name="Williams K.H."/>
            <person name="Banfield J.F."/>
        </authorList>
    </citation>
    <scope>NUCLEOTIDE SEQUENCE [LARGE SCALE GENOMIC DNA]</scope>
</reference>
<name>A0A0G0IRR2_9BACT</name>
<comment type="caution">
    <text evidence="7">The sequence shown here is derived from an EMBL/GenBank/DDBJ whole genome shotgun (WGS) entry which is preliminary data.</text>
</comment>
<dbReference type="NCBIfam" id="TIGR00222">
    <property type="entry name" value="panB"/>
    <property type="match status" value="1"/>
</dbReference>
<evidence type="ECO:0000313" key="7">
    <source>
        <dbReference type="EMBL" id="KKQ26864.1"/>
    </source>
</evidence>
<dbReference type="InterPro" id="IPR040442">
    <property type="entry name" value="Pyrv_kinase-like_dom_sf"/>
</dbReference>
<dbReference type="GO" id="GO:0008168">
    <property type="term" value="F:methyltransferase activity"/>
    <property type="evidence" value="ECO:0007669"/>
    <property type="project" value="UniProtKB-KW"/>
</dbReference>
<organism evidence="7 8">
    <name type="scientific">Candidatus Magasanikbacteria bacterium GW2011_GWC2_37_14</name>
    <dbReference type="NCBI Taxonomy" id="1619046"/>
    <lineage>
        <taxon>Bacteria</taxon>
        <taxon>Candidatus Magasanikiibacteriota</taxon>
    </lineage>
</organism>
<dbReference type="EMBL" id="LBSX01000020">
    <property type="protein sequence ID" value="KKQ26864.1"/>
    <property type="molecule type" value="Genomic_DNA"/>
</dbReference>
<protein>
    <recommendedName>
        <fullName evidence="3 6">3-methyl-2-oxobutanoate hydroxymethyltransferase</fullName>
        <ecNumber evidence="3 6">2.1.2.11</ecNumber>
    </recommendedName>
</protein>